<feature type="chain" id="PRO_5003180089" description="DUF7888 domain-containing protein" evidence="2">
    <location>
        <begin position="22"/>
        <end position="195"/>
    </location>
</feature>
<keyword evidence="5" id="KW-1185">Reference proteome</keyword>
<proteinExistence type="predicted"/>
<keyword evidence="2" id="KW-0732">Signal</keyword>
<keyword evidence="1" id="KW-0812">Transmembrane</keyword>
<protein>
    <recommendedName>
        <fullName evidence="3">DUF7888 domain-containing protein</fullName>
    </recommendedName>
</protein>
<dbReference type="Proteomes" id="UP000008782">
    <property type="component" value="Unassembled WGS sequence"/>
</dbReference>
<evidence type="ECO:0000256" key="1">
    <source>
        <dbReference type="SAM" id="Phobius"/>
    </source>
</evidence>
<evidence type="ECO:0000313" key="4">
    <source>
        <dbReference type="EMBL" id="EFQ36437.1"/>
    </source>
</evidence>
<dbReference type="PANTHER" id="PTHR40845:SF1">
    <property type="match status" value="1"/>
</dbReference>
<dbReference type="InterPro" id="IPR057210">
    <property type="entry name" value="DUF7888"/>
</dbReference>
<organism evidence="5">
    <name type="scientific">Colletotrichum graminicola (strain M1.001 / M2 / FGSC 10212)</name>
    <name type="common">Maize anthracnose fungus</name>
    <name type="synonym">Glomerella graminicola</name>
    <dbReference type="NCBI Taxonomy" id="645133"/>
    <lineage>
        <taxon>Eukaryota</taxon>
        <taxon>Fungi</taxon>
        <taxon>Dikarya</taxon>
        <taxon>Ascomycota</taxon>
        <taxon>Pezizomycotina</taxon>
        <taxon>Sordariomycetes</taxon>
        <taxon>Hypocreomycetidae</taxon>
        <taxon>Glomerellales</taxon>
        <taxon>Glomerellaceae</taxon>
        <taxon>Colletotrichum</taxon>
        <taxon>Colletotrichum graminicola species complex</taxon>
    </lineage>
</organism>
<dbReference type="PANTHER" id="PTHR40845">
    <property type="match status" value="1"/>
</dbReference>
<dbReference type="AlphaFoldDB" id="E3QZZ9"/>
<feature type="transmembrane region" description="Helical" evidence="1">
    <location>
        <begin position="93"/>
        <end position="118"/>
    </location>
</feature>
<keyword evidence="1" id="KW-1133">Transmembrane helix</keyword>
<dbReference type="STRING" id="645133.E3QZZ9"/>
<reference evidence="5" key="1">
    <citation type="journal article" date="2012" name="Nat. Genet.">
        <title>Lifestyle transitions in plant pathogenic Colletotrichum fungi deciphered by genome and transcriptome analyses.</title>
        <authorList>
            <person name="O'Connell R.J."/>
            <person name="Thon M.R."/>
            <person name="Hacquard S."/>
            <person name="Amyotte S.G."/>
            <person name="Kleemann J."/>
            <person name="Torres M.F."/>
            <person name="Damm U."/>
            <person name="Buiate E.A."/>
            <person name="Epstein L."/>
            <person name="Alkan N."/>
            <person name="Altmueller J."/>
            <person name="Alvarado-Balderrama L."/>
            <person name="Bauser C.A."/>
            <person name="Becker C."/>
            <person name="Birren B.W."/>
            <person name="Chen Z."/>
            <person name="Choi J."/>
            <person name="Crouch J.A."/>
            <person name="Duvick J.P."/>
            <person name="Farman M.A."/>
            <person name="Gan P."/>
            <person name="Heiman D."/>
            <person name="Henrissat B."/>
            <person name="Howard R.J."/>
            <person name="Kabbage M."/>
            <person name="Koch C."/>
            <person name="Kracher B."/>
            <person name="Kubo Y."/>
            <person name="Law A.D."/>
            <person name="Lebrun M.-H."/>
            <person name="Lee Y.-H."/>
            <person name="Miyara I."/>
            <person name="Moore N."/>
            <person name="Neumann U."/>
            <person name="Nordstroem K."/>
            <person name="Panaccione D.G."/>
            <person name="Panstruga R."/>
            <person name="Place M."/>
            <person name="Proctor R.H."/>
            <person name="Prusky D."/>
            <person name="Rech G."/>
            <person name="Reinhardt R."/>
            <person name="Rollins J.A."/>
            <person name="Rounsley S."/>
            <person name="Schardl C.L."/>
            <person name="Schwartz D.C."/>
            <person name="Shenoy N."/>
            <person name="Shirasu K."/>
            <person name="Sikhakolli U.R."/>
            <person name="Stueber K."/>
            <person name="Sukno S.A."/>
            <person name="Sweigard J.A."/>
            <person name="Takano Y."/>
            <person name="Takahara H."/>
            <person name="Trail F."/>
            <person name="van der Does H.C."/>
            <person name="Voll L.M."/>
            <person name="Will I."/>
            <person name="Young S."/>
            <person name="Zeng Q."/>
            <person name="Zhang J."/>
            <person name="Zhou S."/>
            <person name="Dickman M.B."/>
            <person name="Schulze-Lefert P."/>
            <person name="Ver Loren van Themaat E."/>
            <person name="Ma L.-J."/>
            <person name="Vaillancourt L.J."/>
        </authorList>
    </citation>
    <scope>NUCLEOTIDE SEQUENCE [LARGE SCALE GENOMIC DNA]</scope>
    <source>
        <strain evidence="5">M1.001 / M2 / FGSC 10212</strain>
    </source>
</reference>
<gene>
    <name evidence="4" type="ORF">GLRG_11582</name>
</gene>
<keyword evidence="1" id="KW-0472">Membrane</keyword>
<dbReference type="HOGENOM" id="CLU_1396206_0_0_1"/>
<dbReference type="VEuPathDB" id="FungiDB:GLRG_11582"/>
<sequence length="195" mass="20323">MHVSTLGLCIFCISGATLVTALPSSQGATTNGRQDAPNAVIPPYESGVLVDGVEPATERDILGVSLSSPKGDLASKEKSGKENSGLQARQAEAVALIGVTGLAVLFTASAFVSAAAGFKGLVDFREARKKFTSTQVEEMWKRNPDYNKFPAAACYSLVNRLANPAVFDQLANITLSAGVTSRSGATNSGTKQKLQ</sequence>
<name>E3QZZ9_COLGM</name>
<accession>E3QZZ9</accession>
<dbReference type="EMBL" id="GG697424">
    <property type="protein sequence ID" value="EFQ36437.1"/>
    <property type="molecule type" value="Genomic_DNA"/>
</dbReference>
<feature type="domain" description="DUF7888" evidence="3">
    <location>
        <begin position="101"/>
        <end position="180"/>
    </location>
</feature>
<evidence type="ECO:0000256" key="2">
    <source>
        <dbReference type="SAM" id="SignalP"/>
    </source>
</evidence>
<dbReference type="Pfam" id="PF25411">
    <property type="entry name" value="DUF7888"/>
    <property type="match status" value="1"/>
</dbReference>
<feature type="signal peptide" evidence="2">
    <location>
        <begin position="1"/>
        <end position="21"/>
    </location>
</feature>
<dbReference type="RefSeq" id="XP_008100457.1">
    <property type="nucleotide sequence ID" value="XM_008102266.1"/>
</dbReference>
<dbReference type="GeneID" id="24416946"/>
<dbReference type="OrthoDB" id="3478218at2759"/>
<evidence type="ECO:0000259" key="3">
    <source>
        <dbReference type="Pfam" id="PF25411"/>
    </source>
</evidence>
<evidence type="ECO:0000313" key="5">
    <source>
        <dbReference type="Proteomes" id="UP000008782"/>
    </source>
</evidence>